<evidence type="ECO:0008006" key="4">
    <source>
        <dbReference type="Google" id="ProtNLM"/>
    </source>
</evidence>
<proteinExistence type="predicted"/>
<dbReference type="AlphaFoldDB" id="A0A1M5MBC7"/>
<keyword evidence="3" id="KW-1185">Reference proteome</keyword>
<dbReference type="Proteomes" id="UP000184520">
    <property type="component" value="Unassembled WGS sequence"/>
</dbReference>
<accession>A0A1M5MBC7</accession>
<keyword evidence="1" id="KW-0732">Signal</keyword>
<dbReference type="RefSeq" id="WP_073323749.1">
    <property type="nucleotide sequence ID" value="NZ_FQWD01000004.1"/>
</dbReference>
<dbReference type="OrthoDB" id="1446922at2"/>
<name>A0A1M5MBC7_9ALTE</name>
<organism evidence="2 3">
    <name type="scientific">Marisediminitalea aggregata</name>
    <dbReference type="NCBI Taxonomy" id="634436"/>
    <lineage>
        <taxon>Bacteria</taxon>
        <taxon>Pseudomonadati</taxon>
        <taxon>Pseudomonadota</taxon>
        <taxon>Gammaproteobacteria</taxon>
        <taxon>Alteromonadales</taxon>
        <taxon>Alteromonadaceae</taxon>
        <taxon>Marisediminitalea</taxon>
    </lineage>
</organism>
<protein>
    <recommendedName>
        <fullName evidence="4">Outer membrane protein beta-barrel domain-containing protein</fullName>
    </recommendedName>
</protein>
<reference evidence="3" key="1">
    <citation type="submission" date="2016-11" db="EMBL/GenBank/DDBJ databases">
        <authorList>
            <person name="Varghese N."/>
            <person name="Submissions S."/>
        </authorList>
    </citation>
    <scope>NUCLEOTIDE SEQUENCE [LARGE SCALE GENOMIC DNA]</scope>
    <source>
        <strain evidence="3">CGMCC 1.8995</strain>
    </source>
</reference>
<gene>
    <name evidence="2" type="ORF">SAMN05216361_2968</name>
</gene>
<sequence length="152" mass="17012">MQKKLLLCFICAIYVLPVFANDAYHHYPGVFVGTTHNKNTFFTTVGLEYEYRTSSSTGVGLAYEHISDYHDGAGADLLALQLFYHPNTHIKLGLGFGQERIGGHHARNDTFYRLSAAYEYHVEPFEIEPTVDFDVMNGDTSVAIGIAIVMPF</sequence>
<feature type="chain" id="PRO_5013064712" description="Outer membrane protein beta-barrel domain-containing protein" evidence="1">
    <location>
        <begin position="21"/>
        <end position="152"/>
    </location>
</feature>
<evidence type="ECO:0000313" key="2">
    <source>
        <dbReference type="EMBL" id="SHG74512.1"/>
    </source>
</evidence>
<feature type="signal peptide" evidence="1">
    <location>
        <begin position="1"/>
        <end position="20"/>
    </location>
</feature>
<dbReference type="EMBL" id="FQWD01000004">
    <property type="protein sequence ID" value="SHG74512.1"/>
    <property type="molecule type" value="Genomic_DNA"/>
</dbReference>
<evidence type="ECO:0000256" key="1">
    <source>
        <dbReference type="SAM" id="SignalP"/>
    </source>
</evidence>
<evidence type="ECO:0000313" key="3">
    <source>
        <dbReference type="Proteomes" id="UP000184520"/>
    </source>
</evidence>